<evidence type="ECO:0000259" key="4">
    <source>
        <dbReference type="Pfam" id="PF00205"/>
    </source>
</evidence>
<evidence type="ECO:0000313" key="8">
    <source>
        <dbReference type="EMBL" id="KIU20657.1"/>
    </source>
</evidence>
<dbReference type="NCBIfam" id="TIGR02418">
    <property type="entry name" value="acolac_catab"/>
    <property type="match status" value="1"/>
</dbReference>
<feature type="domain" description="Thiamine pyrophosphate enzyme N-terminal TPP-binding" evidence="6">
    <location>
        <begin position="8"/>
        <end position="120"/>
    </location>
</feature>
<dbReference type="Proteomes" id="UP000244870">
    <property type="component" value="Chromosome"/>
</dbReference>
<dbReference type="InterPro" id="IPR045229">
    <property type="entry name" value="TPP_enz"/>
</dbReference>
<gene>
    <name evidence="9" type="primary">alsS</name>
    <name evidence="8" type="ORF">ab3b_02115</name>
    <name evidence="7" type="ORF">B6254_2007</name>
    <name evidence="10" type="ORF">FO435_09470</name>
    <name evidence="9" type="ORF">QX99_00361</name>
</gene>
<dbReference type="InterPro" id="IPR012001">
    <property type="entry name" value="Thiamin_PyroP_enz_TPP-bd_dom"/>
</dbReference>
<feature type="domain" description="Thiamine pyrophosphate enzyme central" evidence="4">
    <location>
        <begin position="198"/>
        <end position="331"/>
    </location>
</feature>
<dbReference type="PANTHER" id="PTHR18968:SF129">
    <property type="entry name" value="ACETOLACTATE SYNTHASE"/>
    <property type="match status" value="1"/>
</dbReference>
<dbReference type="OrthoDB" id="4494979at2"/>
<reference evidence="10 14" key="3">
    <citation type="submission" date="2019-07" db="EMBL/GenBank/DDBJ databases">
        <title>Genome sequence of Weissella cibaria GK1.</title>
        <authorList>
            <person name="Choi H.-J."/>
        </authorList>
    </citation>
    <scope>NUCLEOTIDE SEQUENCE [LARGE SCALE GENOMIC DNA]</scope>
    <source>
        <strain evidence="10 14">GK1</strain>
    </source>
</reference>
<dbReference type="Pfam" id="PF00205">
    <property type="entry name" value="TPP_enzyme_M"/>
    <property type="match status" value="1"/>
</dbReference>
<dbReference type="GO" id="GO:0050660">
    <property type="term" value="F:flavin adenine dinucleotide binding"/>
    <property type="evidence" value="ECO:0007669"/>
    <property type="project" value="TreeGrafter"/>
</dbReference>
<keyword evidence="9" id="KW-0808">Transferase</keyword>
<dbReference type="Gene3D" id="3.40.50.1220">
    <property type="entry name" value="TPP-binding domain"/>
    <property type="match status" value="1"/>
</dbReference>
<dbReference type="InterPro" id="IPR029035">
    <property type="entry name" value="DHS-like_NAD/FAD-binding_dom"/>
</dbReference>
<feature type="domain" description="Thiamine pyrophosphate enzyme TPP-binding" evidence="5">
    <location>
        <begin position="395"/>
        <end position="543"/>
    </location>
</feature>
<dbReference type="InterPro" id="IPR011766">
    <property type="entry name" value="TPP_enzyme_TPP-bd"/>
</dbReference>
<evidence type="ECO:0000313" key="13">
    <source>
        <dbReference type="Proteomes" id="UP000244870"/>
    </source>
</evidence>
<dbReference type="EMBL" id="CP020928">
    <property type="protein sequence ID" value="AWF96368.1"/>
    <property type="molecule type" value="Genomic_DNA"/>
</dbReference>
<evidence type="ECO:0000313" key="14">
    <source>
        <dbReference type="Proteomes" id="UP000320012"/>
    </source>
</evidence>
<reference evidence="11 12" key="1">
    <citation type="journal article" date="2015" name="Microbiology (Mosc.)">
        <title>Genomics of the Weissella cibaria species with an examination of its metabolic traits.</title>
        <authorList>
            <person name="Lynch K.M."/>
            <person name="Lucid A."/>
            <person name="Arendt E.K."/>
            <person name="Sleator R.D."/>
            <person name="Lucey B."/>
            <person name="Coffey A."/>
        </authorList>
    </citation>
    <scope>NUCLEOTIDE SEQUENCE [LARGE SCALE GENOMIC DNA]</scope>
    <source>
        <strain evidence="8 12">AB3b</strain>
        <strain evidence="9 11">MG1</strain>
    </source>
</reference>
<dbReference type="STRING" id="137591.AO080_04350"/>
<dbReference type="GO" id="GO:0009097">
    <property type="term" value="P:isoleucine biosynthetic process"/>
    <property type="evidence" value="ECO:0007669"/>
    <property type="project" value="TreeGrafter"/>
</dbReference>
<sequence length="562" mass="60757">MAEMKKYGADLVVDSLNNHGVDLVFGIPGAKIDRLFETLEHPAEGAVSPKLVVTRHEQNAAFMAQGFARITGKTGVVIATSGPGVGNLASGLMTASAENDPVLAIGGQVPRKDLYRLTHQSTPSAALFEPITNYSVEIQDPNNISEILSNAIAQANGPKPGAAFVSLPQDVDDAIVEANALPRVEPARMGSASLTDITWLAEQVKQAEMPVILVGARGSDDATTEALHQLLTQTTLPVVETYQGAGVISRDLEEKTFFGRIGFFRNQVGDQLLAQSDLVITVGYDAIEYEPRNWNKNADLRIVALDTAAVQIDNNFTPERQLIGTLADTLAFLKEKVAGYELPVASQNKLAELKAALRAADEPKYTPADAGLNHPLNVIKSLQNHMTDDMTLTSDIGSHYLWLGRHFKSYVPRHFLISNGMQTLGVGLPWAMVAAMVRPNAKAVSVSGDGGFFFSGVELATAVQMKLNTVHIVWQDNHHYDMVKFQEEMKYDGKSAGVKIADIDIVKFAEAAGAKGLRVDTPDQLDAVLDEAFATEGPVVVEVPVDYSHNFELMSQLIESEI</sequence>
<evidence type="ECO:0000256" key="2">
    <source>
        <dbReference type="ARBA" id="ARBA00023052"/>
    </source>
</evidence>
<dbReference type="EMBL" id="JWHU01000005">
    <property type="protein sequence ID" value="KIU21984.1"/>
    <property type="molecule type" value="Genomic_DNA"/>
</dbReference>
<dbReference type="InterPro" id="IPR012782">
    <property type="entry name" value="Acetolactate_synth_catblc"/>
</dbReference>
<organism evidence="9 11">
    <name type="scientific">Weissella cibaria</name>
    <dbReference type="NCBI Taxonomy" id="137591"/>
    <lineage>
        <taxon>Bacteria</taxon>
        <taxon>Bacillati</taxon>
        <taxon>Bacillota</taxon>
        <taxon>Bacilli</taxon>
        <taxon>Lactobacillales</taxon>
        <taxon>Lactobacillaceae</taxon>
        <taxon>Weissella</taxon>
    </lineage>
</organism>
<dbReference type="InterPro" id="IPR012000">
    <property type="entry name" value="Thiamin_PyroP_enz_cen_dom"/>
</dbReference>
<dbReference type="Gene3D" id="3.40.50.970">
    <property type="match status" value="2"/>
</dbReference>
<dbReference type="PATRIC" id="fig|137591.24.peg.2059"/>
<dbReference type="GO" id="GO:0030976">
    <property type="term" value="F:thiamine pyrophosphate binding"/>
    <property type="evidence" value="ECO:0007669"/>
    <property type="project" value="InterPro"/>
</dbReference>
<keyword evidence="11" id="KW-1185">Reference proteome</keyword>
<dbReference type="EC" id="2.2.1.6" evidence="9 10"/>
<comment type="similarity">
    <text evidence="1 3">Belongs to the TPP enzyme family.</text>
</comment>
<dbReference type="FunFam" id="3.40.50.970:FF:000007">
    <property type="entry name" value="Acetolactate synthase"/>
    <property type="match status" value="1"/>
</dbReference>
<dbReference type="Proteomes" id="UP000032287">
    <property type="component" value="Unassembled WGS sequence"/>
</dbReference>
<dbReference type="NCBIfam" id="NF006378">
    <property type="entry name" value="PRK08617.1"/>
    <property type="match status" value="1"/>
</dbReference>
<dbReference type="GO" id="GO:0005948">
    <property type="term" value="C:acetolactate synthase complex"/>
    <property type="evidence" value="ECO:0007669"/>
    <property type="project" value="TreeGrafter"/>
</dbReference>
<evidence type="ECO:0000313" key="10">
    <source>
        <dbReference type="EMBL" id="TVV28090.1"/>
    </source>
</evidence>
<evidence type="ECO:0000259" key="6">
    <source>
        <dbReference type="Pfam" id="PF02776"/>
    </source>
</evidence>
<dbReference type="RefSeq" id="WP_043708802.1">
    <property type="nucleotide sequence ID" value="NZ_CP012873.1"/>
</dbReference>
<dbReference type="InterPro" id="IPR029061">
    <property type="entry name" value="THDP-binding"/>
</dbReference>
<reference evidence="7 13" key="2">
    <citation type="submission" date="2017-04" db="EMBL/GenBank/DDBJ databases">
        <title>Weissella cibaria strain m2 complete genome.</title>
        <authorList>
            <person name="Pan Q."/>
            <person name="Tan M."/>
            <person name="Yao F."/>
            <person name="Su S."/>
        </authorList>
    </citation>
    <scope>NUCLEOTIDE SEQUENCE [LARGE SCALE GENOMIC DNA]</scope>
    <source>
        <strain evidence="7 13">M2</strain>
    </source>
</reference>
<proteinExistence type="inferred from homology"/>
<evidence type="ECO:0000259" key="5">
    <source>
        <dbReference type="Pfam" id="PF02775"/>
    </source>
</evidence>
<dbReference type="GO" id="GO:0003984">
    <property type="term" value="F:acetolactate synthase activity"/>
    <property type="evidence" value="ECO:0007669"/>
    <property type="project" value="UniProtKB-EC"/>
</dbReference>
<dbReference type="KEGG" id="wcb:AO080_04350"/>
<dbReference type="PANTHER" id="PTHR18968">
    <property type="entry name" value="THIAMINE PYROPHOSPHATE ENZYMES"/>
    <property type="match status" value="1"/>
</dbReference>
<dbReference type="Pfam" id="PF02775">
    <property type="entry name" value="TPP_enzyme_C"/>
    <property type="match status" value="1"/>
</dbReference>
<accession>A0A0D1LUK8</accession>
<dbReference type="SUPFAM" id="SSF52467">
    <property type="entry name" value="DHS-like NAD/FAD-binding domain"/>
    <property type="match status" value="1"/>
</dbReference>
<evidence type="ECO:0000256" key="3">
    <source>
        <dbReference type="RuleBase" id="RU362132"/>
    </source>
</evidence>
<name>A0A0D1LUK8_9LACO</name>
<dbReference type="eggNOG" id="COG0028">
    <property type="taxonomic scope" value="Bacteria"/>
</dbReference>
<protein>
    <submittedName>
        <fullName evidence="7 10">Acetolactate synthase</fullName>
        <ecNumber evidence="9 10">2.2.1.6</ecNumber>
    </submittedName>
    <submittedName>
        <fullName evidence="9">AlsS protein</fullName>
    </submittedName>
</protein>
<evidence type="ECO:0000313" key="7">
    <source>
        <dbReference type="EMBL" id="AWF96368.1"/>
    </source>
</evidence>
<dbReference type="EMBL" id="JWHT01000057">
    <property type="protein sequence ID" value="KIU20657.1"/>
    <property type="molecule type" value="Genomic_DNA"/>
</dbReference>
<dbReference type="GO" id="GO:0009099">
    <property type="term" value="P:L-valine biosynthetic process"/>
    <property type="evidence" value="ECO:0007669"/>
    <property type="project" value="TreeGrafter"/>
</dbReference>
<evidence type="ECO:0000313" key="12">
    <source>
        <dbReference type="Proteomes" id="UP000032289"/>
    </source>
</evidence>
<dbReference type="Pfam" id="PF02776">
    <property type="entry name" value="TPP_enzyme_N"/>
    <property type="match status" value="1"/>
</dbReference>
<keyword evidence="2 3" id="KW-0786">Thiamine pyrophosphate</keyword>
<dbReference type="GO" id="GO:0000287">
    <property type="term" value="F:magnesium ion binding"/>
    <property type="evidence" value="ECO:0007669"/>
    <property type="project" value="InterPro"/>
</dbReference>
<dbReference type="Proteomes" id="UP000320012">
    <property type="component" value="Unassembled WGS sequence"/>
</dbReference>
<dbReference type="AlphaFoldDB" id="A0A0D1LUK8"/>
<evidence type="ECO:0000256" key="1">
    <source>
        <dbReference type="ARBA" id="ARBA00007812"/>
    </source>
</evidence>
<dbReference type="Proteomes" id="UP000032289">
    <property type="component" value="Unassembled WGS sequence"/>
</dbReference>
<evidence type="ECO:0000313" key="11">
    <source>
        <dbReference type="Proteomes" id="UP000032287"/>
    </source>
</evidence>
<dbReference type="SUPFAM" id="SSF52518">
    <property type="entry name" value="Thiamin diphosphate-binding fold (THDP-binding)"/>
    <property type="match status" value="2"/>
</dbReference>
<dbReference type="GO" id="GO:0034077">
    <property type="term" value="P:butanediol metabolic process"/>
    <property type="evidence" value="ECO:0007669"/>
    <property type="project" value="InterPro"/>
</dbReference>
<dbReference type="CDD" id="cd07035">
    <property type="entry name" value="TPP_PYR_POX_like"/>
    <property type="match status" value="1"/>
</dbReference>
<dbReference type="EMBL" id="VNHC01000002">
    <property type="protein sequence ID" value="TVV28090.1"/>
    <property type="molecule type" value="Genomic_DNA"/>
</dbReference>
<evidence type="ECO:0000313" key="9">
    <source>
        <dbReference type="EMBL" id="KIU21984.1"/>
    </source>
</evidence>